<dbReference type="EMBL" id="VUMD01000014">
    <property type="protein sequence ID" value="MSS37761.1"/>
    <property type="molecule type" value="Genomic_DNA"/>
</dbReference>
<evidence type="ECO:0000256" key="1">
    <source>
        <dbReference type="SAM" id="Phobius"/>
    </source>
</evidence>
<dbReference type="Gene3D" id="1.10.1760.20">
    <property type="match status" value="1"/>
</dbReference>
<protein>
    <submittedName>
        <fullName evidence="2">Uncharacterized protein</fullName>
    </submittedName>
</protein>
<proteinExistence type="predicted"/>
<keyword evidence="1" id="KW-0812">Transmembrane</keyword>
<feature type="transmembrane region" description="Helical" evidence="1">
    <location>
        <begin position="118"/>
        <end position="137"/>
    </location>
</feature>
<feature type="transmembrane region" description="Helical" evidence="1">
    <location>
        <begin position="6"/>
        <end position="23"/>
    </location>
</feature>
<evidence type="ECO:0000313" key="3">
    <source>
        <dbReference type="Proteomes" id="UP000429958"/>
    </source>
</evidence>
<keyword evidence="1" id="KW-1133">Transmembrane helix</keyword>
<gene>
    <name evidence="2" type="ORF">FYJ39_14580</name>
</gene>
<comment type="caution">
    <text evidence="2">The sequence shown here is derived from an EMBL/GenBank/DDBJ whole genome shotgun (WGS) entry which is preliminary data.</text>
</comment>
<reference evidence="2 3" key="1">
    <citation type="submission" date="2019-08" db="EMBL/GenBank/DDBJ databases">
        <title>In-depth cultivation of the pig gut microbiome towards novel bacterial diversity and tailored functional studies.</title>
        <authorList>
            <person name="Wylensek D."/>
            <person name="Hitch T.C.A."/>
            <person name="Clavel T."/>
        </authorList>
    </citation>
    <scope>NUCLEOTIDE SEQUENCE [LARGE SCALE GENOMIC DNA]</scope>
    <source>
        <strain evidence="2 3">WCA-389-WT-23D1</strain>
    </source>
</reference>
<accession>A0A7X2NN64</accession>
<feature type="transmembrane region" description="Helical" evidence="1">
    <location>
        <begin position="35"/>
        <end position="60"/>
    </location>
</feature>
<sequence>MALDGVFTAILVALGMIKLPSLFPGAEFQLSAPYAVCLAAMVGFKRYLIIGICSSIIQLLLGTHTIWNVLVAMVFRIAAGLIVTKCPVRKFSIPASGPIGTGCARFVLAVMLKVPVMPLLAAAVPGMIFTAVCASAMEPVLRRVLSKSGAQLYEKKVGEASCE</sequence>
<name>A0A7X2NN64_9CLOT</name>
<keyword evidence="1" id="KW-0472">Membrane</keyword>
<evidence type="ECO:0000313" key="2">
    <source>
        <dbReference type="EMBL" id="MSS37761.1"/>
    </source>
</evidence>
<keyword evidence="3" id="KW-1185">Reference proteome</keyword>
<dbReference type="AlphaFoldDB" id="A0A7X2NN64"/>
<dbReference type="Proteomes" id="UP000429958">
    <property type="component" value="Unassembled WGS sequence"/>
</dbReference>
<organism evidence="2 3">
    <name type="scientific">Clostridium porci</name>
    <dbReference type="NCBI Taxonomy" id="2605778"/>
    <lineage>
        <taxon>Bacteria</taxon>
        <taxon>Bacillati</taxon>
        <taxon>Bacillota</taxon>
        <taxon>Clostridia</taxon>
        <taxon>Eubacteriales</taxon>
        <taxon>Clostridiaceae</taxon>
        <taxon>Clostridium</taxon>
    </lineage>
</organism>